<dbReference type="InterPro" id="IPR031157">
    <property type="entry name" value="G_TR_CS"/>
</dbReference>
<dbReference type="AlphaFoldDB" id="A0A1W9S1R0"/>
<dbReference type="GO" id="GO:0003924">
    <property type="term" value="F:GTPase activity"/>
    <property type="evidence" value="ECO:0007669"/>
    <property type="project" value="InterPro"/>
</dbReference>
<dbReference type="CDD" id="cd04088">
    <property type="entry name" value="EFG_mtEFG_II"/>
    <property type="match status" value="1"/>
</dbReference>
<evidence type="ECO:0000313" key="10">
    <source>
        <dbReference type="Proteomes" id="UP000192611"/>
    </source>
</evidence>
<evidence type="ECO:0000259" key="8">
    <source>
        <dbReference type="PROSITE" id="PS51722"/>
    </source>
</evidence>
<dbReference type="InterPro" id="IPR005225">
    <property type="entry name" value="Small_GTP-bd"/>
</dbReference>
<dbReference type="InterPro" id="IPR035649">
    <property type="entry name" value="EFG_V"/>
</dbReference>
<dbReference type="CDD" id="cd16262">
    <property type="entry name" value="EFG_III"/>
    <property type="match status" value="1"/>
</dbReference>
<dbReference type="GO" id="GO:0005737">
    <property type="term" value="C:cytoplasm"/>
    <property type="evidence" value="ECO:0007669"/>
    <property type="project" value="UniProtKB-SubCell"/>
</dbReference>
<dbReference type="InterPro" id="IPR005517">
    <property type="entry name" value="Transl_elong_EFG/EF2_IV"/>
</dbReference>
<dbReference type="NCBIfam" id="TIGR00484">
    <property type="entry name" value="EF-G"/>
    <property type="match status" value="1"/>
</dbReference>
<evidence type="ECO:0000256" key="7">
    <source>
        <dbReference type="NCBIfam" id="TIGR00484"/>
    </source>
</evidence>
<evidence type="ECO:0000256" key="6">
    <source>
        <dbReference type="HAMAP-Rule" id="MF_00054"/>
    </source>
</evidence>
<dbReference type="GO" id="GO:0032790">
    <property type="term" value="P:ribosome disassembly"/>
    <property type="evidence" value="ECO:0007669"/>
    <property type="project" value="TreeGrafter"/>
</dbReference>
<comment type="similarity">
    <text evidence="1 6">Belongs to the TRAFAC class translation factor GTPase superfamily. Classic translation factor GTPase family. EF-G/EF-2 subfamily.</text>
</comment>
<dbReference type="CDD" id="cd03713">
    <property type="entry name" value="EFG_mtEFG_C"/>
    <property type="match status" value="1"/>
</dbReference>
<dbReference type="Gene3D" id="3.30.70.870">
    <property type="entry name" value="Elongation Factor G (Translational Gtpase), domain 3"/>
    <property type="match status" value="1"/>
</dbReference>
<dbReference type="InterPro" id="IPR009000">
    <property type="entry name" value="Transl_B-barrel_sf"/>
</dbReference>
<feature type="binding site" evidence="6">
    <location>
        <begin position="136"/>
        <end position="139"/>
    </location>
    <ligand>
        <name>GTP</name>
        <dbReference type="ChEBI" id="CHEBI:37565"/>
    </ligand>
</feature>
<dbReference type="FunFam" id="3.40.50.300:FF:000029">
    <property type="entry name" value="Elongation factor G"/>
    <property type="match status" value="1"/>
</dbReference>
<dbReference type="Gene3D" id="3.40.50.300">
    <property type="entry name" value="P-loop containing nucleotide triphosphate hydrolases"/>
    <property type="match status" value="1"/>
</dbReference>
<dbReference type="PROSITE" id="PS00301">
    <property type="entry name" value="G_TR_1"/>
    <property type="match status" value="1"/>
</dbReference>
<dbReference type="Pfam" id="PF14492">
    <property type="entry name" value="EFG_III"/>
    <property type="match status" value="1"/>
</dbReference>
<keyword evidence="4 6" id="KW-0648">Protein biosynthesis</keyword>
<dbReference type="CDD" id="cd01886">
    <property type="entry name" value="EF-G"/>
    <property type="match status" value="1"/>
</dbReference>
<dbReference type="EMBL" id="NATQ01000039">
    <property type="protein sequence ID" value="OQX90615.1"/>
    <property type="molecule type" value="Genomic_DNA"/>
</dbReference>
<dbReference type="InterPro" id="IPR035647">
    <property type="entry name" value="EFG_III/V"/>
</dbReference>
<dbReference type="SMART" id="SM00889">
    <property type="entry name" value="EFG_IV"/>
    <property type="match status" value="1"/>
</dbReference>
<dbReference type="Gene3D" id="3.30.70.240">
    <property type="match status" value="1"/>
</dbReference>
<evidence type="ECO:0000256" key="1">
    <source>
        <dbReference type="ARBA" id="ARBA00005870"/>
    </source>
</evidence>
<dbReference type="Gene3D" id="3.30.230.10">
    <property type="match status" value="1"/>
</dbReference>
<keyword evidence="5 6" id="KW-0342">GTP-binding</keyword>
<evidence type="ECO:0000256" key="5">
    <source>
        <dbReference type="ARBA" id="ARBA00023134"/>
    </source>
</evidence>
<dbReference type="PANTHER" id="PTHR43261">
    <property type="entry name" value="TRANSLATION ELONGATION FACTOR G-RELATED"/>
    <property type="match status" value="1"/>
</dbReference>
<dbReference type="InterPro" id="IPR014721">
    <property type="entry name" value="Ribsml_uS5_D2-typ_fold_subgr"/>
</dbReference>
<dbReference type="InterPro" id="IPR000640">
    <property type="entry name" value="EFG_V-like"/>
</dbReference>
<sequence>MTKKNVIKENIRNVGIMAHIDAGKTTVTERMLYYTGKTYKIGEVHYGTAEMDWMAQEKERGITITSAATTCYWKKHRINIIDTPGHVDFTVEVERSLRVLDGAIAVFCGVGGVEPQSETVWRQANRYRIPRIAFVNKLDRLASDYSSVIEQMREKLGATAIPISIPIGSEEKFKGIIDIISQKSYLYTVDNLGAKYEELEIPSFYENEVIEKRQALFEALAEIDDQIMELYIEGIEPNEEQFRKALRRATISNKIIPVLPGAALRNIGIQPLLDAIMYYLPSPTDIPPVEGFDPKTEDVLVRRADNDEPLTALAFKIMTDKYAGRLTFIRIYSGILKEGDTVLNPRTKSKERIGKLLEMHANDREEKKQMECGNIAAVVGLKNVATGDTLCDIKEPIVLEAIHFPEPVISVSIEPKSQVDEEKLDKALSNLAEEDPTFIVSKDPNTGQTIISGMGELHLEILVDRMTREFNVQANVGKPQVAYKETILESGIGESTFDREAQGKTQFARVSIRVEPLERGAGFVFINRANSMDVPPEFVGAVRQGLEESLTAGVLASYPVIDIKATLTGGAYKPGESTDIAFKIAASMAFRKAMQNASPILLEPVMEIVVVTPPEYVGEILNDLNARRADVENVDKKAEAQIISALVPLAETFGYATSLRSRSQGRATFTMEFHHYEIVPDPIAERIIGIVMGRGK</sequence>
<comment type="caution">
    <text evidence="9">The sequence shown here is derived from an EMBL/GenBank/DDBJ whole genome shotgun (WGS) entry which is preliminary data.</text>
</comment>
<evidence type="ECO:0000256" key="2">
    <source>
        <dbReference type="ARBA" id="ARBA00022741"/>
    </source>
</evidence>
<dbReference type="GO" id="GO:0005525">
    <property type="term" value="F:GTP binding"/>
    <property type="evidence" value="ECO:0007669"/>
    <property type="project" value="UniProtKB-UniRule"/>
</dbReference>
<dbReference type="InterPro" id="IPR000795">
    <property type="entry name" value="T_Tr_GTP-bd_dom"/>
</dbReference>
<dbReference type="PROSITE" id="PS51722">
    <property type="entry name" value="G_TR_2"/>
    <property type="match status" value="1"/>
</dbReference>
<dbReference type="GO" id="GO:0003746">
    <property type="term" value="F:translation elongation factor activity"/>
    <property type="evidence" value="ECO:0007669"/>
    <property type="project" value="UniProtKB-UniRule"/>
</dbReference>
<gene>
    <name evidence="6" type="primary">fusA</name>
    <name evidence="9" type="ORF">B6D57_02515</name>
</gene>
<dbReference type="SUPFAM" id="SSF50447">
    <property type="entry name" value="Translation proteins"/>
    <property type="match status" value="1"/>
</dbReference>
<evidence type="ECO:0000313" key="9">
    <source>
        <dbReference type="EMBL" id="OQX90615.1"/>
    </source>
</evidence>
<dbReference type="InterPro" id="IPR009022">
    <property type="entry name" value="EFG_III"/>
</dbReference>
<dbReference type="InterPro" id="IPR004540">
    <property type="entry name" value="Transl_elong_EFG/EF2"/>
</dbReference>
<dbReference type="SUPFAM" id="SSF54211">
    <property type="entry name" value="Ribosomal protein S5 domain 2-like"/>
    <property type="match status" value="1"/>
</dbReference>
<evidence type="ECO:0000256" key="4">
    <source>
        <dbReference type="ARBA" id="ARBA00022917"/>
    </source>
</evidence>
<protein>
    <recommendedName>
        <fullName evidence="6 7">Elongation factor G</fullName>
        <shortName evidence="6">EF-G</shortName>
    </recommendedName>
</protein>
<dbReference type="PRINTS" id="PR00315">
    <property type="entry name" value="ELONGATNFCT"/>
</dbReference>
<dbReference type="SMART" id="SM00838">
    <property type="entry name" value="EFG_C"/>
    <property type="match status" value="1"/>
</dbReference>
<keyword evidence="3 6" id="KW-0251">Elongation factor</keyword>
<dbReference type="Pfam" id="PF03764">
    <property type="entry name" value="EFG_IV"/>
    <property type="match status" value="1"/>
</dbReference>
<comment type="subcellular location">
    <subcellularLocation>
        <location evidence="6">Cytoplasm</location>
    </subcellularLocation>
</comment>
<dbReference type="InterPro" id="IPR041095">
    <property type="entry name" value="EFG_II"/>
</dbReference>
<dbReference type="PANTHER" id="PTHR43261:SF1">
    <property type="entry name" value="RIBOSOME-RELEASING FACTOR 2, MITOCHONDRIAL"/>
    <property type="match status" value="1"/>
</dbReference>
<proteinExistence type="inferred from homology"/>
<dbReference type="FunFam" id="3.30.70.240:FF:000001">
    <property type="entry name" value="Elongation factor G"/>
    <property type="match status" value="1"/>
</dbReference>
<dbReference type="Gene3D" id="2.40.30.10">
    <property type="entry name" value="Translation factors"/>
    <property type="match status" value="1"/>
</dbReference>
<dbReference type="NCBIfam" id="NF009381">
    <property type="entry name" value="PRK12740.1-5"/>
    <property type="match status" value="1"/>
</dbReference>
<dbReference type="FunFam" id="2.40.30.10:FF:000006">
    <property type="entry name" value="Elongation factor G"/>
    <property type="match status" value="1"/>
</dbReference>
<dbReference type="Proteomes" id="UP000192611">
    <property type="component" value="Unassembled WGS sequence"/>
</dbReference>
<feature type="binding site" evidence="6">
    <location>
        <begin position="82"/>
        <end position="86"/>
    </location>
    <ligand>
        <name>GTP</name>
        <dbReference type="ChEBI" id="CHEBI:37565"/>
    </ligand>
</feature>
<dbReference type="InterPro" id="IPR020568">
    <property type="entry name" value="Ribosomal_Su5_D2-typ_SF"/>
</dbReference>
<feature type="binding site" evidence="6">
    <location>
        <begin position="18"/>
        <end position="25"/>
    </location>
    <ligand>
        <name>GTP</name>
        <dbReference type="ChEBI" id="CHEBI:37565"/>
    </ligand>
</feature>
<dbReference type="InterPro" id="IPR004161">
    <property type="entry name" value="EFTu-like_2"/>
</dbReference>
<dbReference type="InterPro" id="IPR027417">
    <property type="entry name" value="P-loop_NTPase"/>
</dbReference>
<dbReference type="Pfam" id="PF00009">
    <property type="entry name" value="GTP_EFTU"/>
    <property type="match status" value="1"/>
</dbReference>
<dbReference type="Pfam" id="PF03144">
    <property type="entry name" value="GTP_EFTU_D2"/>
    <property type="match status" value="1"/>
</dbReference>
<organism evidence="9 10">
    <name type="scientific">Candidatus Coatesbacteria bacterium 4484_99</name>
    <dbReference type="NCBI Taxonomy" id="1970774"/>
    <lineage>
        <taxon>Bacteria</taxon>
        <taxon>Candidatus Coatesiibacteriota</taxon>
    </lineage>
</organism>
<dbReference type="SUPFAM" id="SSF54980">
    <property type="entry name" value="EF-G C-terminal domain-like"/>
    <property type="match status" value="2"/>
</dbReference>
<dbReference type="Pfam" id="PF00679">
    <property type="entry name" value="EFG_C"/>
    <property type="match status" value="1"/>
</dbReference>
<keyword evidence="2 6" id="KW-0547">Nucleotide-binding</keyword>
<dbReference type="NCBIfam" id="TIGR00231">
    <property type="entry name" value="small_GTP"/>
    <property type="match status" value="1"/>
</dbReference>
<evidence type="ECO:0000256" key="3">
    <source>
        <dbReference type="ARBA" id="ARBA00022768"/>
    </source>
</evidence>
<accession>A0A1W9S1R0</accession>
<dbReference type="HAMAP" id="MF_00054_B">
    <property type="entry name" value="EF_G_EF_2_B"/>
    <property type="match status" value="1"/>
</dbReference>
<keyword evidence="6" id="KW-0963">Cytoplasm</keyword>
<reference evidence="10" key="1">
    <citation type="submission" date="2017-03" db="EMBL/GenBank/DDBJ databases">
        <title>Novel pathways for hydrocarbon cycling and metabolic interdependencies in hydrothermal sediment communities.</title>
        <authorList>
            <person name="Dombrowski N."/>
            <person name="Seitz K."/>
            <person name="Teske A."/>
            <person name="Baker B."/>
        </authorList>
    </citation>
    <scope>NUCLEOTIDE SEQUENCE [LARGE SCALE GENOMIC DNA]</scope>
</reference>
<dbReference type="FunFam" id="3.30.70.870:FF:000001">
    <property type="entry name" value="Elongation factor G"/>
    <property type="match status" value="1"/>
</dbReference>
<dbReference type="SUPFAM" id="SSF52540">
    <property type="entry name" value="P-loop containing nucleoside triphosphate hydrolases"/>
    <property type="match status" value="1"/>
</dbReference>
<comment type="function">
    <text evidence="6">Catalyzes the GTP-dependent ribosomal translocation step during translation elongation. During this step, the ribosome changes from the pre-translocational (PRE) to the post-translocational (POST) state as the newly formed A-site-bound peptidyl-tRNA and P-site-bound deacylated tRNA move to the P and E sites, respectively. Catalyzes the coordinated movement of the two tRNA molecules, the mRNA and conformational changes in the ribosome.</text>
</comment>
<name>A0A1W9S1R0_9BACT</name>
<feature type="domain" description="Tr-type G" evidence="8">
    <location>
        <begin position="9"/>
        <end position="284"/>
    </location>
</feature>